<protein>
    <submittedName>
        <fullName evidence="1">Uncharacterized protein</fullName>
    </submittedName>
</protein>
<evidence type="ECO:0000313" key="1">
    <source>
        <dbReference type="EMBL" id="MEQ2313368.1"/>
    </source>
</evidence>
<dbReference type="EMBL" id="JAHRIP010084681">
    <property type="protein sequence ID" value="MEQ2313368.1"/>
    <property type="molecule type" value="Genomic_DNA"/>
</dbReference>
<proteinExistence type="predicted"/>
<organism evidence="1 2">
    <name type="scientific">Ameca splendens</name>
    <dbReference type="NCBI Taxonomy" id="208324"/>
    <lineage>
        <taxon>Eukaryota</taxon>
        <taxon>Metazoa</taxon>
        <taxon>Chordata</taxon>
        <taxon>Craniata</taxon>
        <taxon>Vertebrata</taxon>
        <taxon>Euteleostomi</taxon>
        <taxon>Actinopterygii</taxon>
        <taxon>Neopterygii</taxon>
        <taxon>Teleostei</taxon>
        <taxon>Neoteleostei</taxon>
        <taxon>Acanthomorphata</taxon>
        <taxon>Ovalentaria</taxon>
        <taxon>Atherinomorphae</taxon>
        <taxon>Cyprinodontiformes</taxon>
        <taxon>Goodeidae</taxon>
        <taxon>Ameca</taxon>
    </lineage>
</organism>
<accession>A0ABV1A7F7</accession>
<sequence length="104" mass="11111">MHVSLLTSSLQGVTGTATGPIAIVNQRWSCIKRSTVSEANSRLFLLTSVVIRPTFSCVTSPSQFLCKPFLSSFTGVGSSSCSHASVLCFLALWIIGENLLSFLP</sequence>
<gene>
    <name evidence="1" type="ORF">AMECASPLE_001297</name>
</gene>
<keyword evidence="2" id="KW-1185">Reference proteome</keyword>
<reference evidence="1 2" key="1">
    <citation type="submission" date="2021-06" db="EMBL/GenBank/DDBJ databases">
        <authorList>
            <person name="Palmer J.M."/>
        </authorList>
    </citation>
    <scope>NUCLEOTIDE SEQUENCE [LARGE SCALE GENOMIC DNA]</scope>
    <source>
        <strain evidence="1 2">AS_MEX2019</strain>
        <tissue evidence="1">Muscle</tissue>
    </source>
</reference>
<evidence type="ECO:0000313" key="2">
    <source>
        <dbReference type="Proteomes" id="UP001469553"/>
    </source>
</evidence>
<name>A0ABV1A7F7_9TELE</name>
<comment type="caution">
    <text evidence="1">The sequence shown here is derived from an EMBL/GenBank/DDBJ whole genome shotgun (WGS) entry which is preliminary data.</text>
</comment>
<dbReference type="Proteomes" id="UP001469553">
    <property type="component" value="Unassembled WGS sequence"/>
</dbReference>